<feature type="non-terminal residue" evidence="20">
    <location>
        <position position="1"/>
    </location>
</feature>
<evidence type="ECO:0000256" key="5">
    <source>
        <dbReference type="ARBA" id="ARBA00012814"/>
    </source>
</evidence>
<dbReference type="AlphaFoldDB" id="A0AAJ3FGT8"/>
<keyword evidence="13" id="KW-0460">Magnesium</keyword>
<feature type="domain" description="FDX-ACB" evidence="19">
    <location>
        <begin position="6"/>
        <end position="98"/>
    </location>
</feature>
<dbReference type="GO" id="GO:0000049">
    <property type="term" value="F:tRNA binding"/>
    <property type="evidence" value="ECO:0007669"/>
    <property type="project" value="UniProtKB-KW"/>
</dbReference>
<comment type="subcellular location">
    <subcellularLocation>
        <location evidence="2">Cytoplasm</location>
    </subcellularLocation>
</comment>
<evidence type="ECO:0000256" key="18">
    <source>
        <dbReference type="ARBA" id="ARBA00049255"/>
    </source>
</evidence>
<dbReference type="GO" id="GO:0005737">
    <property type="term" value="C:cytoplasm"/>
    <property type="evidence" value="ECO:0007669"/>
    <property type="project" value="UniProtKB-SubCell"/>
</dbReference>
<evidence type="ECO:0000256" key="14">
    <source>
        <dbReference type="ARBA" id="ARBA00022884"/>
    </source>
</evidence>
<evidence type="ECO:0000256" key="17">
    <source>
        <dbReference type="ARBA" id="ARBA00033189"/>
    </source>
</evidence>
<sequence length="99" mass="11103">KYTGIAKYPAVTRDLSMVVPKTVLAGQIEHILTQRGGKILESYQLFDIYEGNQIKGGYKSMAYSLVFRHHDKTLEESEITAAMKKILNGLTDLGIELRS</sequence>
<keyword evidence="12" id="KW-0067">ATP-binding</keyword>
<dbReference type="FunFam" id="3.30.70.380:FF:000001">
    <property type="entry name" value="Phenylalanine--tRNA ligase beta subunit"/>
    <property type="match status" value="1"/>
</dbReference>
<evidence type="ECO:0000256" key="16">
    <source>
        <dbReference type="ARBA" id="ARBA00023146"/>
    </source>
</evidence>
<keyword evidence="7" id="KW-0963">Cytoplasm</keyword>
<dbReference type="GO" id="GO:0046872">
    <property type="term" value="F:metal ion binding"/>
    <property type="evidence" value="ECO:0007669"/>
    <property type="project" value="UniProtKB-KW"/>
</dbReference>
<organism evidence="20 21">
    <name type="scientific">Mediterraneibacter gnavus</name>
    <name type="common">Ruminococcus gnavus</name>
    <dbReference type="NCBI Taxonomy" id="33038"/>
    <lineage>
        <taxon>Bacteria</taxon>
        <taxon>Bacillati</taxon>
        <taxon>Bacillota</taxon>
        <taxon>Clostridia</taxon>
        <taxon>Lachnospirales</taxon>
        <taxon>Lachnospiraceae</taxon>
        <taxon>Mediterraneibacter</taxon>
    </lineage>
</organism>
<protein>
    <recommendedName>
        <fullName evidence="6">Phenylalanine--tRNA ligase beta subunit</fullName>
        <ecNumber evidence="5">6.1.1.20</ecNumber>
    </recommendedName>
    <alternativeName>
        <fullName evidence="17">Phenylalanyl-tRNA synthetase beta subunit</fullName>
    </alternativeName>
</protein>
<comment type="subunit">
    <text evidence="4">Tetramer of two alpha and two beta subunits.</text>
</comment>
<evidence type="ECO:0000256" key="4">
    <source>
        <dbReference type="ARBA" id="ARBA00011209"/>
    </source>
</evidence>
<dbReference type="EC" id="6.1.1.20" evidence="5"/>
<gene>
    <name evidence="20" type="ORF">G4993_18115</name>
</gene>
<dbReference type="SMART" id="SM00896">
    <property type="entry name" value="FDX-ACB"/>
    <property type="match status" value="1"/>
</dbReference>
<evidence type="ECO:0000313" key="20">
    <source>
        <dbReference type="EMBL" id="NSI60251.1"/>
    </source>
</evidence>
<evidence type="ECO:0000256" key="2">
    <source>
        <dbReference type="ARBA" id="ARBA00004496"/>
    </source>
</evidence>
<dbReference type="SUPFAM" id="SSF54991">
    <property type="entry name" value="Anticodon-binding domain of PheRS"/>
    <property type="match status" value="1"/>
</dbReference>
<keyword evidence="14" id="KW-0694">RNA-binding</keyword>
<evidence type="ECO:0000256" key="11">
    <source>
        <dbReference type="ARBA" id="ARBA00022741"/>
    </source>
</evidence>
<evidence type="ECO:0000313" key="21">
    <source>
        <dbReference type="Proteomes" id="UP001296580"/>
    </source>
</evidence>
<evidence type="ECO:0000256" key="9">
    <source>
        <dbReference type="ARBA" id="ARBA00022598"/>
    </source>
</evidence>
<dbReference type="EMBL" id="JAAIRV010000136">
    <property type="protein sequence ID" value="NSI60251.1"/>
    <property type="molecule type" value="Genomic_DNA"/>
</dbReference>
<evidence type="ECO:0000256" key="7">
    <source>
        <dbReference type="ARBA" id="ARBA00022490"/>
    </source>
</evidence>
<dbReference type="Gene3D" id="3.30.70.380">
    <property type="entry name" value="Ferrodoxin-fold anticodon-binding domain"/>
    <property type="match status" value="1"/>
</dbReference>
<keyword evidence="9 20" id="KW-0436">Ligase</keyword>
<comment type="catalytic activity">
    <reaction evidence="18">
        <text>tRNA(Phe) + L-phenylalanine + ATP = L-phenylalanyl-tRNA(Phe) + AMP + diphosphate + H(+)</text>
        <dbReference type="Rhea" id="RHEA:19413"/>
        <dbReference type="Rhea" id="RHEA-COMP:9668"/>
        <dbReference type="Rhea" id="RHEA-COMP:9699"/>
        <dbReference type="ChEBI" id="CHEBI:15378"/>
        <dbReference type="ChEBI" id="CHEBI:30616"/>
        <dbReference type="ChEBI" id="CHEBI:33019"/>
        <dbReference type="ChEBI" id="CHEBI:58095"/>
        <dbReference type="ChEBI" id="CHEBI:78442"/>
        <dbReference type="ChEBI" id="CHEBI:78531"/>
        <dbReference type="ChEBI" id="CHEBI:456215"/>
        <dbReference type="EC" id="6.1.1.20"/>
    </reaction>
</comment>
<evidence type="ECO:0000256" key="1">
    <source>
        <dbReference type="ARBA" id="ARBA00001946"/>
    </source>
</evidence>
<dbReference type="GO" id="GO:0006412">
    <property type="term" value="P:translation"/>
    <property type="evidence" value="ECO:0007669"/>
    <property type="project" value="UniProtKB-KW"/>
</dbReference>
<comment type="cofactor">
    <cofactor evidence="1">
        <name>Mg(2+)</name>
        <dbReference type="ChEBI" id="CHEBI:18420"/>
    </cofactor>
</comment>
<evidence type="ECO:0000256" key="6">
    <source>
        <dbReference type="ARBA" id="ARBA00017032"/>
    </source>
</evidence>
<dbReference type="InterPro" id="IPR005121">
    <property type="entry name" value="Fdx_antiC-bd"/>
</dbReference>
<comment type="caution">
    <text evidence="20">The sequence shown here is derived from an EMBL/GenBank/DDBJ whole genome shotgun (WGS) entry which is preliminary data.</text>
</comment>
<evidence type="ECO:0000256" key="15">
    <source>
        <dbReference type="ARBA" id="ARBA00022917"/>
    </source>
</evidence>
<name>A0AAJ3FGT8_MEDGN</name>
<evidence type="ECO:0000256" key="3">
    <source>
        <dbReference type="ARBA" id="ARBA00008653"/>
    </source>
</evidence>
<dbReference type="InterPro" id="IPR036690">
    <property type="entry name" value="Fdx_antiC-bd_sf"/>
</dbReference>
<evidence type="ECO:0000259" key="19">
    <source>
        <dbReference type="PROSITE" id="PS51447"/>
    </source>
</evidence>
<reference evidence="20" key="2">
    <citation type="submission" date="2020-02" db="EMBL/GenBank/DDBJ databases">
        <authorList>
            <person name="Littmann E."/>
            <person name="Sorbara M."/>
        </authorList>
    </citation>
    <scope>NUCLEOTIDE SEQUENCE</scope>
    <source>
        <strain evidence="20">MSK.15.32</strain>
    </source>
</reference>
<keyword evidence="10" id="KW-0479">Metal-binding</keyword>
<keyword evidence="11" id="KW-0547">Nucleotide-binding</keyword>
<keyword evidence="16" id="KW-0030">Aminoacyl-tRNA synthetase</keyword>
<proteinExistence type="inferred from homology"/>
<evidence type="ECO:0000256" key="13">
    <source>
        <dbReference type="ARBA" id="ARBA00022842"/>
    </source>
</evidence>
<keyword evidence="15" id="KW-0648">Protein biosynthesis</keyword>
<dbReference type="Pfam" id="PF03147">
    <property type="entry name" value="FDX-ACB"/>
    <property type="match status" value="1"/>
</dbReference>
<reference evidence="20" key="1">
    <citation type="journal article" date="2020" name="Cell Host Microbe">
        <title>Functional and Genomic Variation between Human-Derived Isolates of Lachnospiraceae Reveals Inter- and Intra-Species Diversity.</title>
        <authorList>
            <person name="Sorbara M.T."/>
            <person name="Littmann E.R."/>
            <person name="Fontana E."/>
            <person name="Moody T.U."/>
            <person name="Kohout C.E."/>
            <person name="Gjonbalaj M."/>
            <person name="Eaton V."/>
            <person name="Seok R."/>
            <person name="Leiner I.M."/>
            <person name="Pamer E.G."/>
        </authorList>
    </citation>
    <scope>NUCLEOTIDE SEQUENCE</scope>
    <source>
        <strain evidence="20">MSK.15.32</strain>
    </source>
</reference>
<dbReference type="PROSITE" id="PS51447">
    <property type="entry name" value="FDX_ACB"/>
    <property type="match status" value="1"/>
</dbReference>
<dbReference type="Proteomes" id="UP001296580">
    <property type="component" value="Unassembled WGS sequence"/>
</dbReference>
<accession>A0AAJ3FGT8</accession>
<evidence type="ECO:0000256" key="8">
    <source>
        <dbReference type="ARBA" id="ARBA00022555"/>
    </source>
</evidence>
<evidence type="ECO:0000256" key="10">
    <source>
        <dbReference type="ARBA" id="ARBA00022723"/>
    </source>
</evidence>
<evidence type="ECO:0000256" key="12">
    <source>
        <dbReference type="ARBA" id="ARBA00022840"/>
    </source>
</evidence>
<comment type="similarity">
    <text evidence="3">Belongs to the phenylalanyl-tRNA synthetase beta subunit family. Type 1 subfamily.</text>
</comment>
<dbReference type="GO" id="GO:0005524">
    <property type="term" value="F:ATP binding"/>
    <property type="evidence" value="ECO:0007669"/>
    <property type="project" value="UniProtKB-KW"/>
</dbReference>
<dbReference type="GO" id="GO:0004826">
    <property type="term" value="F:phenylalanine-tRNA ligase activity"/>
    <property type="evidence" value="ECO:0007669"/>
    <property type="project" value="UniProtKB-EC"/>
</dbReference>
<keyword evidence="8" id="KW-0820">tRNA-binding</keyword>